<dbReference type="GO" id="GO:0005886">
    <property type="term" value="C:plasma membrane"/>
    <property type="evidence" value="ECO:0007669"/>
    <property type="project" value="UniProtKB-SubCell"/>
</dbReference>
<proteinExistence type="predicted"/>
<evidence type="ECO:0000256" key="2">
    <source>
        <dbReference type="ARBA" id="ARBA00022475"/>
    </source>
</evidence>
<evidence type="ECO:0000256" key="1">
    <source>
        <dbReference type="ARBA" id="ARBA00004651"/>
    </source>
</evidence>
<dbReference type="HOGENOM" id="CLU_609197_0_0_2"/>
<evidence type="ECO:0000256" key="7">
    <source>
        <dbReference type="ARBA" id="ARBA00023136"/>
    </source>
</evidence>
<evidence type="ECO:0000313" key="10">
    <source>
        <dbReference type="EMBL" id="AIU69912.1"/>
    </source>
</evidence>
<feature type="transmembrane region" description="Helical" evidence="8">
    <location>
        <begin position="138"/>
        <end position="155"/>
    </location>
</feature>
<sequence>MNRKVITKVLPGIIFLVALGVQLATFPPWDALTYDGALYINIARNLATDPTNFTYQGIYVMYRPPLYPYTLSLFYHFIHEPLSQLTVARLVSVVFFALTAVLVYLFARELLKDTFKSVLASAFFVFNPFAFTMGARELVHSEFTFFYTLAVYLFYTGRTRKSSSRIYLAFISAGLAILTRYTGLSLIAVFIAYLWITEYWDWLKRREYIIGFALLLITLSPWLYMGHLYYGGALRPFEIANRTVTADRPVSVSTFVELLLKDIGHVLPALAVLGLIKQRQDEKSWLLISWPLIGFVMIMMVTHKEARFITFLSPAIAILAVEGISLIEDCIKKALELVGRPSVPRKKAITVFLSLLLLLPVGQSAFDLKERWNGTGKYESHVLRYASENYPGEKLLVSPRLYTMAGFYYPGAEVDMILNRKDVVEKISRGYYDVIILREPESYLNVLESGKYELVREFHNKRFKTFVRRQRLKSGY</sequence>
<feature type="transmembrane region" description="Helical" evidence="8">
    <location>
        <begin position="208"/>
        <end position="225"/>
    </location>
</feature>
<dbReference type="KEGG" id="teu:TEU_06005"/>
<name>A0A097QTW3_9EURY</name>
<evidence type="ECO:0000256" key="5">
    <source>
        <dbReference type="ARBA" id="ARBA00022692"/>
    </source>
</evidence>
<feature type="transmembrane region" description="Helical" evidence="8">
    <location>
        <begin position="308"/>
        <end position="327"/>
    </location>
</feature>
<evidence type="ECO:0000313" key="11">
    <source>
        <dbReference type="Proteomes" id="UP000029980"/>
    </source>
</evidence>
<dbReference type="OrthoDB" id="98609at2157"/>
<evidence type="ECO:0000256" key="3">
    <source>
        <dbReference type="ARBA" id="ARBA00022676"/>
    </source>
</evidence>
<dbReference type="GO" id="GO:0008610">
    <property type="term" value="P:lipid biosynthetic process"/>
    <property type="evidence" value="ECO:0007669"/>
    <property type="project" value="UniProtKB-ARBA"/>
</dbReference>
<dbReference type="InterPro" id="IPR050297">
    <property type="entry name" value="LipidA_mod_glycosyltrf_83"/>
</dbReference>
<feature type="transmembrane region" description="Helical" evidence="8">
    <location>
        <begin position="285"/>
        <end position="302"/>
    </location>
</feature>
<dbReference type="PANTHER" id="PTHR33908:SF11">
    <property type="entry name" value="MEMBRANE PROTEIN"/>
    <property type="match status" value="1"/>
</dbReference>
<dbReference type="RefSeq" id="WP_050002888.1">
    <property type="nucleotide sequence ID" value="NZ_CP008887.1"/>
</dbReference>
<evidence type="ECO:0000256" key="6">
    <source>
        <dbReference type="ARBA" id="ARBA00022989"/>
    </source>
</evidence>
<feature type="transmembrane region" description="Helical" evidence="8">
    <location>
        <begin position="114"/>
        <end position="132"/>
    </location>
</feature>
<feature type="domain" description="Glycosyltransferase RgtA/B/C/D-like" evidence="9">
    <location>
        <begin position="63"/>
        <end position="224"/>
    </location>
</feature>
<evidence type="ECO:0000256" key="4">
    <source>
        <dbReference type="ARBA" id="ARBA00022679"/>
    </source>
</evidence>
<keyword evidence="4 10" id="KW-0808">Transferase</keyword>
<keyword evidence="2" id="KW-1003">Cell membrane</keyword>
<evidence type="ECO:0000259" key="9">
    <source>
        <dbReference type="Pfam" id="PF13231"/>
    </source>
</evidence>
<keyword evidence="11" id="KW-1185">Reference proteome</keyword>
<dbReference type="PANTHER" id="PTHR33908">
    <property type="entry name" value="MANNOSYLTRANSFERASE YKCB-RELATED"/>
    <property type="match status" value="1"/>
</dbReference>
<dbReference type="Proteomes" id="UP000029980">
    <property type="component" value="Chromosome"/>
</dbReference>
<keyword evidence="7 8" id="KW-0472">Membrane</keyword>
<dbReference type="InterPro" id="IPR038731">
    <property type="entry name" value="RgtA/B/C-like"/>
</dbReference>
<organism evidence="10 11">
    <name type="scientific">Thermococcus eurythermalis</name>
    <dbReference type="NCBI Taxonomy" id="1505907"/>
    <lineage>
        <taxon>Archaea</taxon>
        <taxon>Methanobacteriati</taxon>
        <taxon>Methanobacteriota</taxon>
        <taxon>Thermococci</taxon>
        <taxon>Thermococcales</taxon>
        <taxon>Thermococcaceae</taxon>
        <taxon>Thermococcus</taxon>
    </lineage>
</organism>
<dbReference type="STRING" id="1505907.TEU_06005"/>
<feature type="transmembrane region" description="Helical" evidence="8">
    <location>
        <begin position="348"/>
        <end position="366"/>
    </location>
</feature>
<dbReference type="GeneID" id="25152986"/>
<dbReference type="AlphaFoldDB" id="A0A097QTW3"/>
<keyword evidence="3" id="KW-0328">Glycosyltransferase</keyword>
<comment type="subcellular location">
    <subcellularLocation>
        <location evidence="1">Cell membrane</location>
        <topology evidence="1">Multi-pass membrane protein</topology>
    </subcellularLocation>
</comment>
<dbReference type="EMBL" id="CP008887">
    <property type="protein sequence ID" value="AIU69912.1"/>
    <property type="molecule type" value="Genomic_DNA"/>
</dbReference>
<gene>
    <name evidence="10" type="ORF">TEU_06005</name>
</gene>
<dbReference type="Pfam" id="PF13231">
    <property type="entry name" value="PMT_2"/>
    <property type="match status" value="1"/>
</dbReference>
<dbReference type="GO" id="GO:0016763">
    <property type="term" value="F:pentosyltransferase activity"/>
    <property type="evidence" value="ECO:0007669"/>
    <property type="project" value="TreeGrafter"/>
</dbReference>
<keyword evidence="5 8" id="KW-0812">Transmembrane</keyword>
<feature type="transmembrane region" description="Helical" evidence="8">
    <location>
        <begin position="167"/>
        <end position="196"/>
    </location>
</feature>
<accession>A0A097QTW3</accession>
<feature type="transmembrane region" description="Helical" evidence="8">
    <location>
        <begin position="87"/>
        <end position="107"/>
    </location>
</feature>
<protein>
    <submittedName>
        <fullName evidence="10">Glycosyltransferase</fullName>
    </submittedName>
</protein>
<evidence type="ECO:0000256" key="8">
    <source>
        <dbReference type="SAM" id="Phobius"/>
    </source>
</evidence>
<reference evidence="10 11" key="1">
    <citation type="journal article" date="2015" name="Int. J. Syst. Evol. Microbiol.">
        <title>Thermococcus eurythermalis sp. nov., a conditional piezophilic hyperthermophilic archaeon with a wide temperature range isolated from an oil-immersed chimney in the Guaymas Basin.</title>
        <authorList>
            <person name="Zhao W."/>
            <person name="Zeng X."/>
            <person name="Xiao X."/>
        </authorList>
    </citation>
    <scope>NUCLEOTIDE SEQUENCE [LARGE SCALE GENOMIC DNA]</scope>
    <source>
        <strain evidence="10 11">A501</strain>
    </source>
</reference>
<keyword evidence="6 8" id="KW-1133">Transmembrane helix</keyword>